<keyword evidence="2" id="KW-1185">Reference proteome</keyword>
<dbReference type="SUPFAM" id="SSF50630">
    <property type="entry name" value="Acid proteases"/>
    <property type="match status" value="1"/>
</dbReference>
<gene>
    <name evidence="1" type="ORF">LSAA_4833</name>
</gene>
<evidence type="ECO:0000313" key="2">
    <source>
        <dbReference type="Proteomes" id="UP000675881"/>
    </source>
</evidence>
<name>A0A7R8CN78_LEPSM</name>
<dbReference type="InterPro" id="IPR021109">
    <property type="entry name" value="Peptidase_aspartic_dom_sf"/>
</dbReference>
<sequence>MCPAVPVFLQLTRSAASATIGIALLAAANPAYVDLIVNGELVNFFIDLGATMNILPRSRAPKLPSSKVTGHITAYGGYKIPMYAPVALPTVMNESDQGPLEFLYNRRTCTSNLGMFIMATILPSLLLHANEECNGKMGSFNRDFGDIFIDSPELFAGLAGACLFSKLHFRHCYEQYELDERFKETPDKQYPYYKISLDGFISSHVPPPLKPTSSSPIVNDRGWPNRMKVWCKRT</sequence>
<evidence type="ECO:0000313" key="1">
    <source>
        <dbReference type="EMBL" id="CAF2839594.1"/>
    </source>
</evidence>
<dbReference type="EMBL" id="HG994593">
    <property type="protein sequence ID" value="CAF2839594.1"/>
    <property type="molecule type" value="Genomic_DNA"/>
</dbReference>
<reference evidence="1" key="1">
    <citation type="submission" date="2021-02" db="EMBL/GenBank/DDBJ databases">
        <authorList>
            <person name="Bekaert M."/>
        </authorList>
    </citation>
    <scope>NUCLEOTIDE SEQUENCE</scope>
    <source>
        <strain evidence="1">IoA-00</strain>
    </source>
</reference>
<dbReference type="AlphaFoldDB" id="A0A7R8CN78"/>
<protein>
    <submittedName>
        <fullName evidence="1">(salmon louse) hypothetical protein</fullName>
    </submittedName>
</protein>
<proteinExistence type="predicted"/>
<organism evidence="1 2">
    <name type="scientific">Lepeophtheirus salmonis</name>
    <name type="common">Salmon louse</name>
    <name type="synonym">Caligus salmonis</name>
    <dbReference type="NCBI Taxonomy" id="72036"/>
    <lineage>
        <taxon>Eukaryota</taxon>
        <taxon>Metazoa</taxon>
        <taxon>Ecdysozoa</taxon>
        <taxon>Arthropoda</taxon>
        <taxon>Crustacea</taxon>
        <taxon>Multicrustacea</taxon>
        <taxon>Hexanauplia</taxon>
        <taxon>Copepoda</taxon>
        <taxon>Siphonostomatoida</taxon>
        <taxon>Caligidae</taxon>
        <taxon>Lepeophtheirus</taxon>
    </lineage>
</organism>
<accession>A0A7R8CN78</accession>
<dbReference type="Proteomes" id="UP000675881">
    <property type="component" value="Chromosome 14"/>
</dbReference>